<feature type="domain" description="BIG2" evidence="1">
    <location>
        <begin position="20"/>
        <end position="58"/>
    </location>
</feature>
<sequence>MVGKSERVSIQSGRFPYKAEVVDKHVVEVSVKDAAITIKALKEGRTDVNVTDKVGAKGRIAVMVSK</sequence>
<dbReference type="Proteomes" id="UP000029525">
    <property type="component" value="Unassembled WGS sequence"/>
</dbReference>
<proteinExistence type="predicted"/>
<organism evidence="2 3">
    <name type="scientific">Prevotella bivia DNF00320</name>
    <dbReference type="NCBI Taxonomy" id="1401068"/>
    <lineage>
        <taxon>Bacteria</taxon>
        <taxon>Pseudomonadati</taxon>
        <taxon>Bacteroidota</taxon>
        <taxon>Bacteroidia</taxon>
        <taxon>Bacteroidales</taxon>
        <taxon>Prevotellaceae</taxon>
        <taxon>Prevotella</taxon>
    </lineage>
</organism>
<accession>A0A096AA23</accession>
<dbReference type="Pfam" id="PF02368">
    <property type="entry name" value="Big_2"/>
    <property type="match status" value="1"/>
</dbReference>
<evidence type="ECO:0000259" key="1">
    <source>
        <dbReference type="Pfam" id="PF02368"/>
    </source>
</evidence>
<evidence type="ECO:0000313" key="2">
    <source>
        <dbReference type="EMBL" id="KGF43973.1"/>
    </source>
</evidence>
<gene>
    <name evidence="2" type="ORF">HMPREF0647_08485</name>
</gene>
<comment type="caution">
    <text evidence="2">The sequence shown here is derived from an EMBL/GenBank/DDBJ whole genome shotgun (WGS) entry which is preliminary data.</text>
</comment>
<protein>
    <recommendedName>
        <fullName evidence="1">BIG2 domain-containing protein</fullName>
    </recommendedName>
</protein>
<dbReference type="EMBL" id="JRNQ01000056">
    <property type="protein sequence ID" value="KGF43973.1"/>
    <property type="molecule type" value="Genomic_DNA"/>
</dbReference>
<evidence type="ECO:0000313" key="3">
    <source>
        <dbReference type="Proteomes" id="UP000029525"/>
    </source>
</evidence>
<reference evidence="2 3" key="1">
    <citation type="submission" date="2014-07" db="EMBL/GenBank/DDBJ databases">
        <authorList>
            <person name="McCorrison J."/>
            <person name="Sanka R."/>
            <person name="Torralba M."/>
            <person name="Gillis M."/>
            <person name="Haft D.H."/>
            <person name="Methe B."/>
            <person name="Sutton G."/>
            <person name="Nelson K.E."/>
        </authorList>
    </citation>
    <scope>NUCLEOTIDE SEQUENCE [LARGE SCALE GENOMIC DNA]</scope>
    <source>
        <strain evidence="2 3">DNF00320</strain>
    </source>
</reference>
<dbReference type="AlphaFoldDB" id="A0A096AA23"/>
<name>A0A096AA23_9BACT</name>
<dbReference type="InterPro" id="IPR003343">
    <property type="entry name" value="Big_2"/>
</dbReference>